<dbReference type="SMART" id="SM00560">
    <property type="entry name" value="LamGL"/>
    <property type="match status" value="1"/>
</dbReference>
<reference evidence="6" key="1">
    <citation type="journal article" date="2019" name="Int. J. Syst. Evol. Microbiol.">
        <title>The Global Catalogue of Microorganisms (GCM) 10K type strain sequencing project: providing services to taxonomists for standard genome sequencing and annotation.</title>
        <authorList>
            <consortium name="The Broad Institute Genomics Platform"/>
            <consortium name="The Broad Institute Genome Sequencing Center for Infectious Disease"/>
            <person name="Wu L."/>
            <person name="Ma J."/>
        </authorList>
    </citation>
    <scope>NUCLEOTIDE SEQUENCE [LARGE SCALE GENOMIC DNA]</scope>
    <source>
        <strain evidence="6">CCUG 63246</strain>
    </source>
</reference>
<dbReference type="Proteomes" id="UP001597163">
    <property type="component" value="Unassembled WGS sequence"/>
</dbReference>
<comment type="caution">
    <text evidence="5">The sequence shown here is derived from an EMBL/GenBank/DDBJ whole genome shotgun (WGS) entry which is preliminary data.</text>
</comment>
<dbReference type="RefSeq" id="WP_311941889.1">
    <property type="nucleotide sequence ID" value="NZ_JAVSCK010000004.1"/>
</dbReference>
<evidence type="ECO:0000259" key="4">
    <source>
        <dbReference type="SMART" id="SM00560"/>
    </source>
</evidence>
<dbReference type="Gene3D" id="2.60.120.380">
    <property type="match status" value="1"/>
</dbReference>
<dbReference type="InterPro" id="IPR001791">
    <property type="entry name" value="Laminin_G"/>
</dbReference>
<dbReference type="InterPro" id="IPR013320">
    <property type="entry name" value="ConA-like_dom_sf"/>
</dbReference>
<keyword evidence="6" id="KW-1185">Reference proteome</keyword>
<dbReference type="Pfam" id="PF13385">
    <property type="entry name" value="Laminin_G_3"/>
    <property type="match status" value="1"/>
</dbReference>
<gene>
    <name evidence="5" type="ORF">ACFQ2E_12675</name>
</gene>
<dbReference type="InterPro" id="IPR026444">
    <property type="entry name" value="Secre_tail"/>
</dbReference>
<name>A0ABW3RE29_9FLAO</name>
<evidence type="ECO:0000313" key="6">
    <source>
        <dbReference type="Proteomes" id="UP001597163"/>
    </source>
</evidence>
<dbReference type="CDD" id="cd00110">
    <property type="entry name" value="LamG"/>
    <property type="match status" value="1"/>
</dbReference>
<keyword evidence="1" id="KW-0732">Signal</keyword>
<feature type="domain" description="LamG-like jellyroll fold" evidence="4">
    <location>
        <begin position="702"/>
        <end position="841"/>
    </location>
</feature>
<evidence type="ECO:0000256" key="1">
    <source>
        <dbReference type="ARBA" id="ARBA00022729"/>
    </source>
</evidence>
<dbReference type="SMART" id="SM00282">
    <property type="entry name" value="LamG"/>
    <property type="match status" value="1"/>
</dbReference>
<evidence type="ECO:0000259" key="3">
    <source>
        <dbReference type="SMART" id="SM00282"/>
    </source>
</evidence>
<dbReference type="EMBL" id="JBHTLJ010000004">
    <property type="protein sequence ID" value="MFD1163281.1"/>
    <property type="molecule type" value="Genomic_DNA"/>
</dbReference>
<evidence type="ECO:0000256" key="2">
    <source>
        <dbReference type="ARBA" id="ARBA00023157"/>
    </source>
</evidence>
<organism evidence="5 6">
    <name type="scientific">Hwangdonia seohaensis</name>
    <dbReference type="NCBI Taxonomy" id="1240727"/>
    <lineage>
        <taxon>Bacteria</taxon>
        <taxon>Pseudomonadati</taxon>
        <taxon>Bacteroidota</taxon>
        <taxon>Flavobacteriia</taxon>
        <taxon>Flavobacteriales</taxon>
        <taxon>Flavobacteriaceae</taxon>
        <taxon>Hwangdonia</taxon>
    </lineage>
</organism>
<feature type="domain" description="Laminin G" evidence="3">
    <location>
        <begin position="698"/>
        <end position="836"/>
    </location>
</feature>
<dbReference type="InterPro" id="IPR006558">
    <property type="entry name" value="LamG-like"/>
</dbReference>
<protein>
    <submittedName>
        <fullName evidence="5">LamG-like jellyroll fold domain-containing protein</fullName>
    </submittedName>
</protein>
<proteinExistence type="predicted"/>
<dbReference type="NCBIfam" id="TIGR04183">
    <property type="entry name" value="Por_Secre_tail"/>
    <property type="match status" value="1"/>
</dbReference>
<keyword evidence="2" id="KW-1015">Disulfide bond</keyword>
<dbReference type="SUPFAM" id="SSF49899">
    <property type="entry name" value="Concanavalin A-like lectins/glucanases"/>
    <property type="match status" value="1"/>
</dbReference>
<sequence>MFSQAPANDDFANASLVPHTSNWCSADAEYTTLNASPDDVKGSSWKNGPNYNVWFKFQATTTEVNAQISMGGTLGTMRYPFLALWDSSGTEITSATYHSSKGSINVQSNSLTIGDWYYISVDNHVGFGYRGSFSLCIDNVVNNDFKDKAMVVPHTSNWCSADAEYTTLNASPDGIKGAAWKNGPNYNVWYKFLATTTEVNAQISMGGTLGTMRYPFLALWDSSGTEITSATYHSSKGSINVQSNSLTIGDWYYISVDNHVGAGYRGSFSLCIDNVVNNDFKDKAVVVPHTSNWCSADAEYTTLNASPDGVKGSSWKNGPNYNVWYKFQATTTEVNAQISMGGTLGTMRYPFLALWDSSGSEITSATYYSSKSSINVQSNSLSVGDWYYISVDNHVGANYRGSFSLCIDNVVNNDFKDKAVVVPHTSNWCSADAEYTTLNASPDGIKGSAWKNGPNYNVWYKFQATTTEVNAQISMGGTLGTMRYPFLALWDSSGTEITSTTYYSSKSSINVQSNSLTVGDWYYISVDNHAGANYQGSFSLCVDDKVDYDFYEAAIDVTSLINSCSADAQYTTINASPDRNKGTNWNNNGPKKNRWFKFTAPTTGQINITVDIGGSKGTQRATQIALWEADGLTEVTSSRYASTNDDVILSANGLTSGNTYYISVDVYAGHEGTFTLCIENTFVDFDGVSSYVDFGNNHNFNGSFSLEAWVFQKSNASTATVISKGDAKAGALRGYHLSIKNGFPNLSWYNNSGAEILNITSPYQITNNIWHHVASSYNGTTASLYLDGVLVASGNSSPPLNNNKNFMLGATYDSSTPTTPKHYFNGYIDEVRLWNVALTEQQLREMMNQEILQNETAVKGKVMPSSISNNLLWTNLRGYYPMTDNTAVDHSSQKIHGISKNNTGSMQLQTAPLPYTTAANGDWDSSSTWLDNSVQYIPNSILYGTQIDWNIVVTNHNIEINKNTTVLGLIVASNKIQVNGTTNVSTGLGTGHGLLVSKYLKLDGKLDLQGESQLIQSEDSSLDVTSSGTLERDQQGTKDFYTYNYWSSPVGISNTTSNNNSYTLANVLNDGTIPTAPLPITFVSGHNGTPGSPGITPVGIASTWIWKYANKLTDNYASWQHVKNTGTILAGEGYTMKGVDNSALSFTEKQNYVFNGKPHNGDITLTLSAGNDYLVGNPYASAIDADEFILDNISDGAGRATSNIIDGTLYFWDHFAGNTHVLREYQGGYATYTLMGGIKAVATDTRINASGKIGTKVPKQYIPVSQGFFVTADAGGTVTFKNSQRIFKTEASNPSLFLKGTKSKGKSSTAETDLDDRQKIRLMLDSPKGYHRQLLVGADENATSGIDKGYDAPLIEDNVEDIFWIFSNKNFVIQAVNNFDNNQILPLGLKINQEGLATIKIDELENMDNNKAIYLHDKELDVYHDLNQKPYDVHLPVGEYLNRFEIRFSKGSQSLSTNDANKKSIEVYFSNEEDQVIVHNPNAQLIESVEMINILGQSLFKFKISSNDDYLKYKASQIKAGTYILKIETEHGKLSKKVLIK</sequence>
<accession>A0ABW3RE29</accession>
<dbReference type="Gene3D" id="2.60.120.200">
    <property type="match status" value="1"/>
</dbReference>
<evidence type="ECO:0000313" key="5">
    <source>
        <dbReference type="EMBL" id="MFD1163281.1"/>
    </source>
</evidence>